<comment type="caution">
    <text evidence="1">The sequence shown here is derived from an EMBL/GenBank/DDBJ whole genome shotgun (WGS) entry which is preliminary data.</text>
</comment>
<dbReference type="Gene3D" id="1.25.40.10">
    <property type="entry name" value="Tetratricopeptide repeat domain"/>
    <property type="match status" value="2"/>
</dbReference>
<dbReference type="SUPFAM" id="SSF48452">
    <property type="entry name" value="TPR-like"/>
    <property type="match status" value="2"/>
</dbReference>
<protein>
    <submittedName>
        <fullName evidence="1">Uncharacterized protein</fullName>
    </submittedName>
</protein>
<evidence type="ECO:0000313" key="2">
    <source>
        <dbReference type="Proteomes" id="UP001280581"/>
    </source>
</evidence>
<proteinExistence type="predicted"/>
<dbReference type="AlphaFoldDB" id="A0AAN6RHV4"/>
<keyword evidence="2" id="KW-1185">Reference proteome</keyword>
<evidence type="ECO:0000313" key="1">
    <source>
        <dbReference type="EMBL" id="KAK3209901.1"/>
    </source>
</evidence>
<reference evidence="1 2" key="1">
    <citation type="submission" date="2021-02" db="EMBL/GenBank/DDBJ databases">
        <title>Genome assembly of Pseudopithomyces chartarum.</title>
        <authorList>
            <person name="Jauregui R."/>
            <person name="Singh J."/>
            <person name="Voisey C."/>
        </authorList>
    </citation>
    <scope>NUCLEOTIDE SEQUENCE [LARGE SCALE GENOMIC DNA]</scope>
    <source>
        <strain evidence="1 2">AGR01</strain>
    </source>
</reference>
<name>A0AAN6RHV4_9PLEO</name>
<dbReference type="InterPro" id="IPR011990">
    <property type="entry name" value="TPR-like_helical_dom_sf"/>
</dbReference>
<dbReference type="Pfam" id="PF13424">
    <property type="entry name" value="TPR_12"/>
    <property type="match status" value="1"/>
</dbReference>
<dbReference type="Proteomes" id="UP001280581">
    <property type="component" value="Unassembled WGS sequence"/>
</dbReference>
<gene>
    <name evidence="1" type="ORF">GRF29_44g994724</name>
</gene>
<dbReference type="EMBL" id="WVTA01000005">
    <property type="protein sequence ID" value="KAK3209901.1"/>
    <property type="molecule type" value="Genomic_DNA"/>
</dbReference>
<organism evidence="1 2">
    <name type="scientific">Pseudopithomyces chartarum</name>
    <dbReference type="NCBI Taxonomy" id="1892770"/>
    <lineage>
        <taxon>Eukaryota</taxon>
        <taxon>Fungi</taxon>
        <taxon>Dikarya</taxon>
        <taxon>Ascomycota</taxon>
        <taxon>Pezizomycotina</taxon>
        <taxon>Dothideomycetes</taxon>
        <taxon>Pleosporomycetidae</taxon>
        <taxon>Pleosporales</taxon>
        <taxon>Massarineae</taxon>
        <taxon>Didymosphaeriaceae</taxon>
        <taxon>Pseudopithomyces</taxon>
    </lineage>
</organism>
<accession>A0AAN6RHV4</accession>
<sequence length="354" mass="40084">MAESMMSQSQRHEAFAVAAHIVSDALGNPTLQSAPTDMKEYLRHAERLHTYFREQTETSAIAIRHYAVLQFAQLLGKAAFVCYRQGIFETAFLYLKSAHDAFDANTSDDPSSAEGQKLLTEAARLAYVHGCISTEIGDFQSSLFQFQHAKQCYEKLEQMGSTSLDSKFYTNCIGSSANSLNGLCRDAEAETLYQQFLERGKPDNFTSAYEVNICRCYWSAGKFEKAADRLTKLIQLREGQYGSNDTEDYLMGHMLYCLGNIRISQSRADEAFGLHERALGCWKVTFGEEHHKTGDTYHKVAWHQSRLGDDHSARNNLKEALRVYSGLDRRFRKGEIARSNFKLASVYWDLGSRS</sequence>